<gene>
    <name evidence="2" type="ORF">COV58_00865</name>
</gene>
<dbReference type="EMBL" id="PCVM01000017">
    <property type="protein sequence ID" value="PIQ73740.1"/>
    <property type="molecule type" value="Genomic_DNA"/>
</dbReference>
<dbReference type="AlphaFoldDB" id="A0A2M6IV67"/>
<evidence type="ECO:0000313" key="3">
    <source>
        <dbReference type="Proteomes" id="UP000231056"/>
    </source>
</evidence>
<dbReference type="Proteomes" id="UP000231056">
    <property type="component" value="Unassembled WGS sequence"/>
</dbReference>
<organism evidence="2 3">
    <name type="scientific">Candidatus Roizmanbacteria bacterium CG11_big_fil_rev_8_21_14_0_20_36_8</name>
    <dbReference type="NCBI Taxonomy" id="1974856"/>
    <lineage>
        <taxon>Bacteria</taxon>
        <taxon>Candidatus Roizmaniibacteriota</taxon>
    </lineage>
</organism>
<keyword evidence="1" id="KW-0472">Membrane</keyword>
<keyword evidence="1" id="KW-1133">Transmembrane helix</keyword>
<evidence type="ECO:0000256" key="1">
    <source>
        <dbReference type="SAM" id="Phobius"/>
    </source>
</evidence>
<reference evidence="2 3" key="1">
    <citation type="submission" date="2017-09" db="EMBL/GenBank/DDBJ databases">
        <title>Depth-based differentiation of microbial function through sediment-hosted aquifers and enrichment of novel symbionts in the deep terrestrial subsurface.</title>
        <authorList>
            <person name="Probst A.J."/>
            <person name="Ladd B."/>
            <person name="Jarett J.K."/>
            <person name="Geller-Mcgrath D.E."/>
            <person name="Sieber C.M."/>
            <person name="Emerson J.B."/>
            <person name="Anantharaman K."/>
            <person name="Thomas B.C."/>
            <person name="Malmstrom R."/>
            <person name="Stieglmeier M."/>
            <person name="Klingl A."/>
            <person name="Woyke T."/>
            <person name="Ryan C.M."/>
            <person name="Banfield J.F."/>
        </authorList>
    </citation>
    <scope>NUCLEOTIDE SEQUENCE [LARGE SCALE GENOMIC DNA]</scope>
    <source>
        <strain evidence="2">CG11_big_fil_rev_8_21_14_0_20_36_8</strain>
    </source>
</reference>
<evidence type="ECO:0000313" key="2">
    <source>
        <dbReference type="EMBL" id="PIQ73740.1"/>
    </source>
</evidence>
<feature type="transmembrane region" description="Helical" evidence="1">
    <location>
        <begin position="12"/>
        <end position="36"/>
    </location>
</feature>
<keyword evidence="1" id="KW-0812">Transmembrane</keyword>
<accession>A0A2M6IV67</accession>
<proteinExistence type="predicted"/>
<comment type="caution">
    <text evidence="2">The sequence shown here is derived from an EMBL/GenBank/DDBJ whole genome shotgun (WGS) entry which is preliminary data.</text>
</comment>
<protein>
    <recommendedName>
        <fullName evidence="4">Prepilin-type N-terminal cleavage/methylation domain-containing protein</fullName>
    </recommendedName>
</protein>
<name>A0A2M6IV67_9BACT</name>
<evidence type="ECO:0008006" key="4">
    <source>
        <dbReference type="Google" id="ProtNLM"/>
    </source>
</evidence>
<sequence length="158" mass="17704">MIVHKKNDVAGFSILEVMIFASITAVILVAAVGYTVQLVITMQKNIHSVIATHYVEEVKDWLDGEREENWQLFQEQASNTGTVYCLNVELTLGTAFPLPVGACTTDGLTPNIYQRTLTLTKDTPDDETATSVSSLIQVSWQDQRIDYVERLDSTYTVW</sequence>